<dbReference type="Gene3D" id="3.30.20.10">
    <property type="entry name" value="Endochitinase, domain 2"/>
    <property type="match status" value="1"/>
</dbReference>
<evidence type="ECO:0000256" key="3">
    <source>
        <dbReference type="ARBA" id="ARBA00022669"/>
    </source>
</evidence>
<keyword evidence="3 12" id="KW-0147">Chitin-binding</keyword>
<proteinExistence type="predicted"/>
<dbReference type="PANTHER" id="PTHR22595">
    <property type="entry name" value="CHITINASE-RELATED"/>
    <property type="match status" value="1"/>
</dbReference>
<keyword evidence="8" id="KW-0326">Glycosidase</keyword>
<feature type="disulfide bond" evidence="12">
    <location>
        <begin position="95"/>
        <end position="109"/>
    </location>
</feature>
<name>A0AA38CMS2_TAXCH</name>
<dbReference type="GO" id="GO:0008061">
    <property type="term" value="F:chitin binding"/>
    <property type="evidence" value="ECO:0007669"/>
    <property type="project" value="UniProtKB-UniRule"/>
</dbReference>
<evidence type="ECO:0000313" key="15">
    <source>
        <dbReference type="EMBL" id="KAH9302611.1"/>
    </source>
</evidence>
<keyword evidence="4" id="KW-0378">Hydrolase</keyword>
<feature type="signal peptide" evidence="13">
    <location>
        <begin position="1"/>
        <end position="26"/>
    </location>
</feature>
<dbReference type="PROSITE" id="PS00026">
    <property type="entry name" value="CHIT_BIND_I_1"/>
    <property type="match status" value="2"/>
</dbReference>
<dbReference type="Proteomes" id="UP000824469">
    <property type="component" value="Unassembled WGS sequence"/>
</dbReference>
<organism evidence="15 16">
    <name type="scientific">Taxus chinensis</name>
    <name type="common">Chinese yew</name>
    <name type="synonym">Taxus wallichiana var. chinensis</name>
    <dbReference type="NCBI Taxonomy" id="29808"/>
    <lineage>
        <taxon>Eukaryota</taxon>
        <taxon>Viridiplantae</taxon>
        <taxon>Streptophyta</taxon>
        <taxon>Embryophyta</taxon>
        <taxon>Tracheophyta</taxon>
        <taxon>Spermatophyta</taxon>
        <taxon>Pinopsida</taxon>
        <taxon>Pinidae</taxon>
        <taxon>Conifers II</taxon>
        <taxon>Cupressales</taxon>
        <taxon>Taxaceae</taxon>
        <taxon>Taxus</taxon>
    </lineage>
</organism>
<dbReference type="SMART" id="SM00270">
    <property type="entry name" value="ChtBD1"/>
    <property type="match status" value="2"/>
</dbReference>
<dbReference type="AlphaFoldDB" id="A0AA38CMS2"/>
<evidence type="ECO:0000256" key="12">
    <source>
        <dbReference type="PROSITE-ProRule" id="PRU00261"/>
    </source>
</evidence>
<evidence type="ECO:0000256" key="2">
    <source>
        <dbReference type="ARBA" id="ARBA00012729"/>
    </source>
</evidence>
<feature type="domain" description="Chitin-binding type-1" evidence="14">
    <location>
        <begin position="85"/>
        <end position="120"/>
    </location>
</feature>
<dbReference type="InterPro" id="IPR001002">
    <property type="entry name" value="Chitin-bd_1"/>
</dbReference>
<feature type="disulfide bond" evidence="11">
    <location>
        <begin position="205"/>
        <end position="214"/>
    </location>
</feature>
<dbReference type="GO" id="GO:0005975">
    <property type="term" value="P:carbohydrate metabolic process"/>
    <property type="evidence" value="ECO:0007669"/>
    <property type="project" value="InterPro"/>
</dbReference>
<feature type="domain" description="Chitin-binding type-1" evidence="14">
    <location>
        <begin position="26"/>
        <end position="61"/>
    </location>
</feature>
<gene>
    <name evidence="15" type="ORF">KI387_014194</name>
</gene>
<keyword evidence="5" id="KW-0146">Chitin degradation</keyword>
<evidence type="ECO:0000256" key="6">
    <source>
        <dbReference type="ARBA" id="ARBA00023157"/>
    </source>
</evidence>
<dbReference type="EMBL" id="JAHRHJ020000009">
    <property type="protein sequence ID" value="KAH9302611.1"/>
    <property type="molecule type" value="Genomic_DNA"/>
</dbReference>
<dbReference type="InterPro" id="IPR036861">
    <property type="entry name" value="Endochitinase-like_sf"/>
</dbReference>
<evidence type="ECO:0000256" key="13">
    <source>
        <dbReference type="SAM" id="SignalP"/>
    </source>
</evidence>
<dbReference type="CDD" id="cd00035">
    <property type="entry name" value="ChtBD1"/>
    <property type="match status" value="2"/>
</dbReference>
<evidence type="ECO:0000256" key="9">
    <source>
        <dbReference type="ARBA" id="ARBA00023326"/>
    </source>
</evidence>
<keyword evidence="7" id="KW-0119">Carbohydrate metabolism</keyword>
<dbReference type="InterPro" id="IPR018371">
    <property type="entry name" value="Chitin-binding_1_CS"/>
</dbReference>
<comment type="catalytic activity">
    <reaction evidence="1">
        <text>Random endo-hydrolysis of N-acetyl-beta-D-glucosaminide (1-&gt;4)-beta-linkages in chitin and chitodextrins.</text>
        <dbReference type="EC" id="3.2.1.14"/>
    </reaction>
</comment>
<dbReference type="GO" id="GO:0016998">
    <property type="term" value="P:cell wall macromolecule catabolic process"/>
    <property type="evidence" value="ECO:0007669"/>
    <property type="project" value="InterPro"/>
</dbReference>
<evidence type="ECO:0000256" key="4">
    <source>
        <dbReference type="ARBA" id="ARBA00022801"/>
    </source>
</evidence>
<dbReference type="SUPFAM" id="SSF53955">
    <property type="entry name" value="Lysozyme-like"/>
    <property type="match status" value="1"/>
</dbReference>
<dbReference type="GO" id="GO:0004568">
    <property type="term" value="F:chitinase activity"/>
    <property type="evidence" value="ECO:0007669"/>
    <property type="project" value="InterPro"/>
</dbReference>
<dbReference type="InterPro" id="IPR023346">
    <property type="entry name" value="Lysozyme-like_dom_sf"/>
</dbReference>
<dbReference type="PANTHER" id="PTHR22595:SF197">
    <property type="entry name" value="CHITINASE FAMILY PROTEIN"/>
    <property type="match status" value="1"/>
</dbReference>
<dbReference type="Pfam" id="PF00182">
    <property type="entry name" value="Glyco_hydro_19"/>
    <property type="match status" value="1"/>
</dbReference>
<dbReference type="EC" id="3.2.1.14" evidence="2"/>
<evidence type="ECO:0000256" key="1">
    <source>
        <dbReference type="ARBA" id="ARBA00000822"/>
    </source>
</evidence>
<sequence>MDMTKCVTGFGVGIVVLLSTISHSYAQNCGCSSNMCCSQYGFCGIGDDYCGKGCQQGPCYASNTPIPGTDIGDGIVLLTFLVVVYHNCGCSSDMCCSQYGYCGIGDGYCGKGCQQGPCFGAISSIISKDFFDAILGAADSGCAGKNFYTYDGFINATDAYSGFGTTGSSDDAKRELAAFFAHVTHETGSLCYIKEIEYAALNDYCDETNTQYPCAASKGYFGRGPIQIS</sequence>
<accession>A0AA38CMS2</accession>
<dbReference type="Gene3D" id="3.30.60.10">
    <property type="entry name" value="Endochitinase-like"/>
    <property type="match status" value="2"/>
</dbReference>
<reference evidence="15 16" key="1">
    <citation type="journal article" date="2021" name="Nat. Plants">
        <title>The Taxus genome provides insights into paclitaxel biosynthesis.</title>
        <authorList>
            <person name="Xiong X."/>
            <person name="Gou J."/>
            <person name="Liao Q."/>
            <person name="Li Y."/>
            <person name="Zhou Q."/>
            <person name="Bi G."/>
            <person name="Li C."/>
            <person name="Du R."/>
            <person name="Wang X."/>
            <person name="Sun T."/>
            <person name="Guo L."/>
            <person name="Liang H."/>
            <person name="Lu P."/>
            <person name="Wu Y."/>
            <person name="Zhang Z."/>
            <person name="Ro D.K."/>
            <person name="Shang Y."/>
            <person name="Huang S."/>
            <person name="Yan J."/>
        </authorList>
    </citation>
    <scope>NUCLEOTIDE SEQUENCE [LARGE SCALE GENOMIC DNA]</scope>
    <source>
        <strain evidence="15">Ta-2019</strain>
    </source>
</reference>
<dbReference type="InterPro" id="IPR016283">
    <property type="entry name" value="Glyco_hydro_19"/>
</dbReference>
<dbReference type="PROSITE" id="PS50941">
    <property type="entry name" value="CHIT_BIND_I_2"/>
    <property type="match status" value="2"/>
</dbReference>
<dbReference type="Pfam" id="PF00187">
    <property type="entry name" value="Chitin_bind_1"/>
    <property type="match status" value="1"/>
</dbReference>
<dbReference type="CDD" id="cd00325">
    <property type="entry name" value="chitinase_GH19"/>
    <property type="match status" value="1"/>
</dbReference>
<dbReference type="OMA" id="CGKGCQQ"/>
<evidence type="ECO:0000256" key="7">
    <source>
        <dbReference type="ARBA" id="ARBA00023277"/>
    </source>
</evidence>
<feature type="disulfide bond" evidence="11 12">
    <location>
        <begin position="36"/>
        <end position="50"/>
    </location>
</feature>
<dbReference type="GO" id="GO:0006032">
    <property type="term" value="P:chitin catabolic process"/>
    <property type="evidence" value="ECO:0007669"/>
    <property type="project" value="InterPro"/>
</dbReference>
<keyword evidence="9" id="KW-0624">Polysaccharide degradation</keyword>
<evidence type="ECO:0000256" key="8">
    <source>
        <dbReference type="ARBA" id="ARBA00023295"/>
    </source>
</evidence>
<evidence type="ECO:0000256" key="10">
    <source>
        <dbReference type="PIRSR" id="PIRSR001060-1"/>
    </source>
</evidence>
<feature type="disulfide bond" evidence="12">
    <location>
        <begin position="90"/>
        <end position="102"/>
    </location>
</feature>
<feature type="non-terminal residue" evidence="15">
    <location>
        <position position="1"/>
    </location>
</feature>
<feature type="active site" description="Proton donor" evidence="10">
    <location>
        <position position="186"/>
    </location>
</feature>
<dbReference type="SUPFAM" id="SSF57016">
    <property type="entry name" value="Plant lectins/antimicrobial peptides"/>
    <property type="match status" value="2"/>
</dbReference>
<evidence type="ECO:0000313" key="16">
    <source>
        <dbReference type="Proteomes" id="UP000824469"/>
    </source>
</evidence>
<feature type="disulfide bond" evidence="11 12">
    <location>
        <begin position="31"/>
        <end position="43"/>
    </location>
</feature>
<evidence type="ECO:0000256" key="11">
    <source>
        <dbReference type="PIRSR" id="PIRSR001060-2"/>
    </source>
</evidence>
<comment type="caution">
    <text evidence="15">The sequence shown here is derived from an EMBL/GenBank/DDBJ whole genome shotgun (WGS) entry which is preliminary data.</text>
</comment>
<keyword evidence="16" id="KW-1185">Reference proteome</keyword>
<keyword evidence="13" id="KW-0732">Signal</keyword>
<dbReference type="PROSITE" id="PS00773">
    <property type="entry name" value="CHITINASE_19_1"/>
    <property type="match status" value="1"/>
</dbReference>
<feature type="disulfide bond" evidence="11">
    <location>
        <begin position="142"/>
        <end position="191"/>
    </location>
</feature>
<feature type="chain" id="PRO_5041421458" description="chitinase" evidence="13">
    <location>
        <begin position="27"/>
        <end position="229"/>
    </location>
</feature>
<protein>
    <recommendedName>
        <fullName evidence="2">chitinase</fullName>
        <ecNumber evidence="2">3.2.1.14</ecNumber>
    </recommendedName>
</protein>
<dbReference type="Gene3D" id="1.10.530.10">
    <property type="match status" value="1"/>
</dbReference>
<evidence type="ECO:0000256" key="5">
    <source>
        <dbReference type="ARBA" id="ARBA00023024"/>
    </source>
</evidence>
<dbReference type="PIRSF" id="PIRSF001060">
    <property type="entry name" value="Endochitinase"/>
    <property type="match status" value="1"/>
</dbReference>
<keyword evidence="6 11" id="KW-1015">Disulfide bond</keyword>
<dbReference type="InterPro" id="IPR000726">
    <property type="entry name" value="Glyco_hydro_19_cat"/>
</dbReference>
<comment type="caution">
    <text evidence="12">Lacks conserved residue(s) required for the propagation of feature annotation.</text>
</comment>
<evidence type="ECO:0000259" key="14">
    <source>
        <dbReference type="PROSITE" id="PS50941"/>
    </source>
</evidence>